<dbReference type="AlphaFoldDB" id="A0A7R9Q084"/>
<feature type="signal peptide" evidence="19">
    <location>
        <begin position="1"/>
        <end position="22"/>
    </location>
</feature>
<feature type="non-terminal residue" evidence="22">
    <location>
        <position position="1"/>
    </location>
</feature>
<dbReference type="GO" id="GO:0007166">
    <property type="term" value="P:cell surface receptor signaling pathway"/>
    <property type="evidence" value="ECO:0007669"/>
    <property type="project" value="UniProtKB-ARBA"/>
</dbReference>
<keyword evidence="9 18" id="KW-0472">Membrane</keyword>
<evidence type="ECO:0000256" key="9">
    <source>
        <dbReference type="ARBA" id="ARBA00023136"/>
    </source>
</evidence>
<evidence type="ECO:0000256" key="11">
    <source>
        <dbReference type="ARBA" id="ARBA00023180"/>
    </source>
</evidence>
<dbReference type="OrthoDB" id="5984008at2759"/>
<feature type="binding site" evidence="16">
    <location>
        <position position="503"/>
    </location>
    <ligand>
        <name>L-glutamate</name>
        <dbReference type="ChEBI" id="CHEBI:29985"/>
    </ligand>
</feature>
<evidence type="ECO:0000313" key="22">
    <source>
        <dbReference type="EMBL" id="CAD7626834.1"/>
    </source>
</evidence>
<evidence type="ECO:0000256" key="19">
    <source>
        <dbReference type="SAM" id="SignalP"/>
    </source>
</evidence>
<comment type="subcellular location">
    <subcellularLocation>
        <location evidence="15">Postsynaptic cell membrane</location>
        <topology evidence="15">Multi-pass membrane protein</topology>
    </subcellularLocation>
</comment>
<dbReference type="Gene3D" id="3.40.190.10">
    <property type="entry name" value="Periplasmic binding protein-like II"/>
    <property type="match status" value="1"/>
</dbReference>
<dbReference type="GO" id="GO:0045211">
    <property type="term" value="C:postsynaptic membrane"/>
    <property type="evidence" value="ECO:0007669"/>
    <property type="project" value="UniProtKB-SubCell"/>
</dbReference>
<evidence type="ECO:0000256" key="15">
    <source>
        <dbReference type="ARBA" id="ARBA00034104"/>
    </source>
</evidence>
<keyword evidence="5 19" id="KW-0732">Signal</keyword>
<evidence type="ECO:0000256" key="3">
    <source>
        <dbReference type="ARBA" id="ARBA00022475"/>
    </source>
</evidence>
<dbReference type="FunFam" id="3.40.190.10:FF:000060">
    <property type="entry name" value="Glutamate receptor ionotropic, kainate 1"/>
    <property type="match status" value="1"/>
</dbReference>
<evidence type="ECO:0000256" key="12">
    <source>
        <dbReference type="ARBA" id="ARBA00023257"/>
    </source>
</evidence>
<dbReference type="EMBL" id="OC858768">
    <property type="protein sequence ID" value="CAD7626834.1"/>
    <property type="molecule type" value="Genomic_DNA"/>
</dbReference>
<dbReference type="SMART" id="SM00918">
    <property type="entry name" value="Lig_chan-Glu_bd"/>
    <property type="match status" value="1"/>
</dbReference>
<dbReference type="EMBL" id="CAJPIZ010004193">
    <property type="protein sequence ID" value="CAG2107264.1"/>
    <property type="molecule type" value="Genomic_DNA"/>
</dbReference>
<comment type="similarity">
    <text evidence="1">Belongs to the glutamate-gated ion channel (TC 1.A.10.1) family.</text>
</comment>
<dbReference type="InterPro" id="IPR028082">
    <property type="entry name" value="Peripla_BP_I"/>
</dbReference>
<dbReference type="SMART" id="SM00079">
    <property type="entry name" value="PBPe"/>
    <property type="match status" value="1"/>
</dbReference>
<dbReference type="Pfam" id="PF00060">
    <property type="entry name" value="Lig_chan"/>
    <property type="match status" value="1"/>
</dbReference>
<dbReference type="InterPro" id="IPR001508">
    <property type="entry name" value="Iono_Glu_rcpt_met"/>
</dbReference>
<dbReference type="PANTHER" id="PTHR18966">
    <property type="entry name" value="IONOTROPIC GLUTAMATE RECEPTOR"/>
    <property type="match status" value="1"/>
</dbReference>
<keyword evidence="11" id="KW-0325">Glycoprotein</keyword>
<evidence type="ECO:0000256" key="1">
    <source>
        <dbReference type="ARBA" id="ARBA00008685"/>
    </source>
</evidence>
<organism evidence="22">
    <name type="scientific">Medioppia subpectinata</name>
    <dbReference type="NCBI Taxonomy" id="1979941"/>
    <lineage>
        <taxon>Eukaryota</taxon>
        <taxon>Metazoa</taxon>
        <taxon>Ecdysozoa</taxon>
        <taxon>Arthropoda</taxon>
        <taxon>Chelicerata</taxon>
        <taxon>Arachnida</taxon>
        <taxon>Acari</taxon>
        <taxon>Acariformes</taxon>
        <taxon>Sarcoptiformes</taxon>
        <taxon>Oribatida</taxon>
        <taxon>Brachypylina</taxon>
        <taxon>Oppioidea</taxon>
        <taxon>Oppiidae</taxon>
        <taxon>Medioppia</taxon>
    </lineage>
</organism>
<gene>
    <name evidence="22" type="ORF">OSB1V03_LOCUS7266</name>
</gene>
<keyword evidence="13" id="KW-1071">Ligand-gated ion channel</keyword>
<accession>A0A7R9Q084</accession>
<feature type="chain" id="PRO_5036403724" evidence="19">
    <location>
        <begin position="23"/>
        <end position="756"/>
    </location>
</feature>
<feature type="binding site" evidence="16">
    <location>
        <position position="675"/>
    </location>
    <ligand>
        <name>L-glutamate</name>
        <dbReference type="ChEBI" id="CHEBI:29985"/>
    </ligand>
</feature>
<keyword evidence="6 18" id="KW-1133">Transmembrane helix</keyword>
<evidence type="ECO:0000256" key="8">
    <source>
        <dbReference type="ARBA" id="ARBA00023065"/>
    </source>
</evidence>
<keyword evidence="7" id="KW-0770">Synapse</keyword>
<dbReference type="SUPFAM" id="SSF53850">
    <property type="entry name" value="Periplasmic binding protein-like II"/>
    <property type="match status" value="1"/>
</dbReference>
<evidence type="ECO:0000256" key="16">
    <source>
        <dbReference type="PIRSR" id="PIRSR601508-1"/>
    </source>
</evidence>
<dbReference type="SUPFAM" id="SSF81324">
    <property type="entry name" value="Voltage-gated potassium channels"/>
    <property type="match status" value="1"/>
</dbReference>
<proteinExistence type="inferred from homology"/>
<evidence type="ECO:0000313" key="23">
    <source>
        <dbReference type="Proteomes" id="UP000759131"/>
    </source>
</evidence>
<dbReference type="FunFam" id="3.40.190.10:FF:000001">
    <property type="entry name" value="Glutamate receptor ionotropic, kainate 2"/>
    <property type="match status" value="1"/>
</dbReference>
<dbReference type="Gene3D" id="3.40.50.2300">
    <property type="match status" value="2"/>
</dbReference>
<dbReference type="InterPro" id="IPR001320">
    <property type="entry name" value="Iontro_rcpt_C"/>
</dbReference>
<keyword evidence="23" id="KW-1185">Reference proteome</keyword>
<feature type="binding site" evidence="16">
    <location>
        <position position="508"/>
    </location>
    <ligand>
        <name>L-glutamate</name>
        <dbReference type="ChEBI" id="CHEBI:29985"/>
    </ligand>
</feature>
<keyword evidence="2" id="KW-0813">Transport</keyword>
<evidence type="ECO:0000259" key="21">
    <source>
        <dbReference type="SMART" id="SM00918"/>
    </source>
</evidence>
<name>A0A7R9Q084_9ACAR</name>
<evidence type="ECO:0000256" key="4">
    <source>
        <dbReference type="ARBA" id="ARBA00022692"/>
    </source>
</evidence>
<keyword evidence="4 18" id="KW-0812">Transmembrane</keyword>
<dbReference type="GO" id="GO:0022824">
    <property type="term" value="F:transmitter-gated monoatomic ion channel activity"/>
    <property type="evidence" value="ECO:0007669"/>
    <property type="project" value="UniProtKB-ARBA"/>
</dbReference>
<reference evidence="22" key="1">
    <citation type="submission" date="2020-11" db="EMBL/GenBank/DDBJ databases">
        <authorList>
            <person name="Tran Van P."/>
        </authorList>
    </citation>
    <scope>NUCLEOTIDE SEQUENCE</scope>
</reference>
<protein>
    <submittedName>
        <fullName evidence="22">Uncharacterized protein</fullName>
    </submittedName>
</protein>
<feature type="domain" description="Ionotropic glutamate receptor L-glutamate and glycine-binding" evidence="21">
    <location>
        <begin position="428"/>
        <end position="492"/>
    </location>
</feature>
<dbReference type="Proteomes" id="UP000759131">
    <property type="component" value="Unassembled WGS sequence"/>
</dbReference>
<evidence type="ECO:0000256" key="7">
    <source>
        <dbReference type="ARBA" id="ARBA00023018"/>
    </source>
</evidence>
<dbReference type="CDD" id="cd06382">
    <property type="entry name" value="PBP1_iGluR_Kainate"/>
    <property type="match status" value="1"/>
</dbReference>
<evidence type="ECO:0000256" key="6">
    <source>
        <dbReference type="ARBA" id="ARBA00022989"/>
    </source>
</evidence>
<evidence type="ECO:0000259" key="20">
    <source>
        <dbReference type="SMART" id="SM00079"/>
    </source>
</evidence>
<feature type="transmembrane region" description="Helical" evidence="18">
    <location>
        <begin position="548"/>
        <end position="566"/>
    </location>
</feature>
<dbReference type="Pfam" id="PF10613">
    <property type="entry name" value="Lig_chan-Glu_bd"/>
    <property type="match status" value="1"/>
</dbReference>
<evidence type="ECO:0000256" key="13">
    <source>
        <dbReference type="ARBA" id="ARBA00023286"/>
    </source>
</evidence>
<dbReference type="SUPFAM" id="SSF53822">
    <property type="entry name" value="Periplasmic binding protein-like I"/>
    <property type="match status" value="1"/>
</dbReference>
<dbReference type="InterPro" id="IPR019594">
    <property type="entry name" value="Glu/Gly-bd"/>
</dbReference>
<keyword evidence="10" id="KW-0675">Receptor</keyword>
<evidence type="ECO:0000256" key="14">
    <source>
        <dbReference type="ARBA" id="ARBA00023303"/>
    </source>
</evidence>
<evidence type="ECO:0000256" key="5">
    <source>
        <dbReference type="ARBA" id="ARBA00022729"/>
    </source>
</evidence>
<dbReference type="InterPro" id="IPR015683">
    <property type="entry name" value="Ionotropic_Glu_rcpt"/>
</dbReference>
<evidence type="ECO:0000256" key="2">
    <source>
        <dbReference type="ARBA" id="ARBA00022448"/>
    </source>
</evidence>
<dbReference type="Pfam" id="PF01094">
    <property type="entry name" value="ANF_receptor"/>
    <property type="match status" value="1"/>
</dbReference>
<keyword evidence="8" id="KW-0406">Ion transport</keyword>
<sequence length="756" mass="85895">MISFRYHLLLALIWKIISHIYGLPDVIRIGGLFGEEDEEQELAFRFAMERINADPTILPRSTLVAQVERIGREDSFHADKKVCGLLRSGVAAIFDPLEASISRHVQSICDALDIPHVVTRWDFQVVKDGLSINLYPKPAVLAKAYVDLVKAWNWNKFVILYQDNEGIVRLQDFFKEAQLRNWIIKLYQFQPGIPYRDTFWKIKAENEFNIVLDVKKQNMYSVLKQAQQVGLMTEQHSYLITLLDLHTIDLEDFKFGKTKISSFRMVDSSSLELQSLLDDWTLLSSRLGVRRTKAPESISTESALIYDGVKLLATAIQDLDQSQTVEIQSISCENSIPWEKGSSLINYMRPITFRGITGLVGFDQSGFRSSITLDVMTIDSEGLQKIGIWSEDSKLDNSLNISTQWINHYSMLALQNTHFIITTVLNDPYTMVKDSSFTRSGNDQFEGYAIDLIHELSKLLHFKYEFRLVKDMAYGRPDKNGTWNGMIGELIREEADLAVADLTITSKREEAVDFTHPFMNTGISILFKKPTKKVTSLFSFLSPFSNVVWIYVVGAYIGVSSMLFIVGRLSPYEWENPHPCRKEDRVLENGFSLSNSFWFTIGSLMQQGSDLSPKAMSTRTIASIWYFFTLIMIASYTANLAAFLTVEKIVYPIENAEGLAFQDTIKYGCLQSGSTASFFAESNITTYKRMWKFMSSHDGVLMRSNDMGKKAVENGEGKYAFLMESASIEYTVERFCNLTQIGGLLDSKGYGIAARK</sequence>
<evidence type="ECO:0000256" key="10">
    <source>
        <dbReference type="ARBA" id="ARBA00023170"/>
    </source>
</evidence>
<feature type="transmembrane region" description="Helical" evidence="18">
    <location>
        <begin position="624"/>
        <end position="646"/>
    </location>
</feature>
<dbReference type="InterPro" id="IPR001828">
    <property type="entry name" value="ANF_lig-bd_rcpt"/>
</dbReference>
<feature type="domain" description="Ionotropic glutamate receptor C-terminal" evidence="20">
    <location>
        <begin position="418"/>
        <end position="756"/>
    </location>
</feature>
<dbReference type="Gene3D" id="1.10.287.70">
    <property type="match status" value="1"/>
</dbReference>
<feature type="site" description="Crucial to convey clamshell closure to channel opening" evidence="17">
    <location>
        <position position="653"/>
    </location>
</feature>
<keyword evidence="3" id="KW-1003">Cell membrane</keyword>
<keyword evidence="14" id="KW-0407">Ion channel</keyword>
<dbReference type="FunFam" id="1.10.287.70:FF:000010">
    <property type="entry name" value="Putative glutamate receptor ionotropic kainate 1"/>
    <property type="match status" value="1"/>
</dbReference>
<keyword evidence="12" id="KW-0628">Postsynaptic cell membrane</keyword>
<evidence type="ECO:0000256" key="18">
    <source>
        <dbReference type="SAM" id="Phobius"/>
    </source>
</evidence>
<evidence type="ECO:0000256" key="17">
    <source>
        <dbReference type="PIRSR" id="PIRSR601508-2"/>
    </source>
</evidence>
<feature type="binding site" evidence="16">
    <location>
        <position position="674"/>
    </location>
    <ligand>
        <name>L-glutamate</name>
        <dbReference type="ChEBI" id="CHEBI:29985"/>
    </ligand>
</feature>
<feature type="binding site" evidence="16">
    <location>
        <position position="724"/>
    </location>
    <ligand>
        <name>L-glutamate</name>
        <dbReference type="ChEBI" id="CHEBI:29985"/>
    </ligand>
</feature>
<dbReference type="PRINTS" id="PR00177">
    <property type="entry name" value="NMDARECEPTOR"/>
</dbReference>